<dbReference type="GeneID" id="77930538"/>
<dbReference type="Proteomes" id="UP000246494">
    <property type="component" value="Segment"/>
</dbReference>
<evidence type="ECO:0000313" key="2">
    <source>
        <dbReference type="Proteomes" id="UP000246494"/>
    </source>
</evidence>
<reference evidence="2" key="1">
    <citation type="submission" date="2018-04" db="EMBL/GenBank/DDBJ databases">
        <authorList>
            <person name="Go L.Y."/>
            <person name="Mitchell J.A."/>
        </authorList>
    </citation>
    <scope>NUCLEOTIDE SEQUENCE [LARGE SCALE GENOMIC DNA]</scope>
</reference>
<sequence length="140" mass="15579">MSDDVRADARRLLEALGSLATETEARRLRFKTVADAPVLLSRLLAELDRADTLSTLHARVRAGRGAFSIELGGVKMMACDERGRTNADREVDMLRGQLDAALATLQQVRELSREWGTKDYESRVYEMWKALGDILDGGAR</sequence>
<accession>A0A2U8UNB3</accession>
<dbReference type="KEGG" id="vg:77930538"/>
<name>A0A2U8UNB3_9CAUD</name>
<dbReference type="EMBL" id="MH155867">
    <property type="protein sequence ID" value="AWN05080.1"/>
    <property type="molecule type" value="Genomic_DNA"/>
</dbReference>
<organism evidence="1 2">
    <name type="scientific">Gordonia phage Easley</name>
    <dbReference type="NCBI Taxonomy" id="2182395"/>
    <lineage>
        <taxon>Viruses</taxon>
        <taxon>Duplodnaviria</taxon>
        <taxon>Heunggongvirae</taxon>
        <taxon>Uroviricota</taxon>
        <taxon>Caudoviricetes</taxon>
        <taxon>Beenievirus</taxon>
        <taxon>Beenievirus easley</taxon>
    </lineage>
</organism>
<gene>
    <name evidence="1" type="primary">56</name>
    <name evidence="1" type="ORF">SEA_EASLEY_56</name>
</gene>
<dbReference type="RefSeq" id="YP_010654688.1">
    <property type="nucleotide sequence ID" value="NC_070814.1"/>
</dbReference>
<proteinExistence type="predicted"/>
<keyword evidence="2" id="KW-1185">Reference proteome</keyword>
<evidence type="ECO:0000313" key="1">
    <source>
        <dbReference type="EMBL" id="AWN05080.1"/>
    </source>
</evidence>
<protein>
    <submittedName>
        <fullName evidence="1">Uncharacterized protein</fullName>
    </submittedName>
</protein>